<dbReference type="AlphaFoldDB" id="A0A1I8ANJ6"/>
<sequence length="110" mass="12044">MTTLEVRRSFRDLAVLVDSVGLVRSFCEARRGVRVLLDDHAASTTYKPISEGLQRGRLTGFDGAMTRHRITTTPKDMTPDAVFGFCKPLSASANQTDGRADEDGLELTVV</sequence>
<keyword evidence="1" id="KW-1185">Reference proteome</keyword>
<evidence type="ECO:0000313" key="2">
    <source>
        <dbReference type="WBParaSite" id="L893_g7269.t1"/>
    </source>
</evidence>
<evidence type="ECO:0000313" key="1">
    <source>
        <dbReference type="Proteomes" id="UP000095287"/>
    </source>
</evidence>
<dbReference type="Proteomes" id="UP000095287">
    <property type="component" value="Unplaced"/>
</dbReference>
<dbReference type="WBParaSite" id="L893_g7269.t1">
    <property type="protein sequence ID" value="L893_g7269.t1"/>
    <property type="gene ID" value="L893_g7269"/>
</dbReference>
<name>A0A1I8ANJ6_9BILA</name>
<accession>A0A1I8ANJ6</accession>
<organism evidence="1 2">
    <name type="scientific">Steinernema glaseri</name>
    <dbReference type="NCBI Taxonomy" id="37863"/>
    <lineage>
        <taxon>Eukaryota</taxon>
        <taxon>Metazoa</taxon>
        <taxon>Ecdysozoa</taxon>
        <taxon>Nematoda</taxon>
        <taxon>Chromadorea</taxon>
        <taxon>Rhabditida</taxon>
        <taxon>Tylenchina</taxon>
        <taxon>Panagrolaimomorpha</taxon>
        <taxon>Strongyloidoidea</taxon>
        <taxon>Steinernematidae</taxon>
        <taxon>Steinernema</taxon>
    </lineage>
</organism>
<reference evidence="2" key="1">
    <citation type="submission" date="2016-11" db="UniProtKB">
        <authorList>
            <consortium name="WormBaseParasite"/>
        </authorList>
    </citation>
    <scope>IDENTIFICATION</scope>
</reference>
<proteinExistence type="predicted"/>
<protein>
    <submittedName>
        <fullName evidence="2">Transposase</fullName>
    </submittedName>
</protein>